<dbReference type="Proteomes" id="UP000616151">
    <property type="component" value="Unassembled WGS sequence"/>
</dbReference>
<proteinExistence type="predicted"/>
<keyword evidence="1" id="KW-0251">Elongation factor</keyword>
<organism evidence="1 2">
    <name type="scientific">Taklimakanibacter albus</name>
    <dbReference type="NCBI Taxonomy" id="2800327"/>
    <lineage>
        <taxon>Bacteria</taxon>
        <taxon>Pseudomonadati</taxon>
        <taxon>Pseudomonadota</taxon>
        <taxon>Alphaproteobacteria</taxon>
        <taxon>Hyphomicrobiales</taxon>
        <taxon>Aestuariivirgaceae</taxon>
        <taxon>Taklimakanibacter</taxon>
    </lineage>
</organism>
<accession>A0ACC5R3Z3</accession>
<dbReference type="EMBL" id="JAENHL010000007">
    <property type="protein sequence ID" value="MBK1867372.1"/>
    <property type="molecule type" value="Genomic_DNA"/>
</dbReference>
<reference evidence="1" key="1">
    <citation type="submission" date="2021-01" db="EMBL/GenBank/DDBJ databases">
        <authorList>
            <person name="Sun Q."/>
        </authorList>
    </citation>
    <scope>NUCLEOTIDE SEQUENCE</scope>
    <source>
        <strain evidence="1">YIM B02566</strain>
    </source>
</reference>
<evidence type="ECO:0000313" key="2">
    <source>
        <dbReference type="Proteomes" id="UP000616151"/>
    </source>
</evidence>
<keyword evidence="2" id="KW-1185">Reference proteome</keyword>
<sequence length="688" mass="74377">MSSTNGRERQGPRCIALVGPYLSGKTTLLEAILFRLGAVPRQGKVSDKTSIGDAAPEARAHGMSVELNAASASFMGESFTFIDCPGSIEFGQEARAALTGCDAAVVVCEPDDKKVPALQLILKQLDDLNIPRFIFINKIDRTESRLRDVLTYLQPASSTPLLLRQIPIWKDEIVRGFVDLALERAFIYRENSPSEVVEMPSDILDREKEARFAMLEKLADYDDELMEQLLSDIEPPRDRVFNDLTRELAEGLITPVLFGSAENGNGILRLMKALRHEAPGVAETSKRLGLGAVNGNGGAALQILKTFHTAHGGKLSLSRVLSGAIADSATVYGGKGQDARVAGLFTLMGSTPQKIAKAEAGDTVALGKLDNMATGETISTVKGTVKQLMKLDVAPGVYGLAISVADRKDEVKLTSAIAKLIEEDPSLSLEQNQSTHEMVLWGQGEMHLRVALEKLQGKFGVQANARPRRIDYRETIRKSVQIRGRHKKQSGGHGQFGDIVVEIKPLARGSGFAFTDTISGGVVPKQYIPAVETGIRDWMGQGPLGFPVVDFTVNLSDGSYHDVDSSEMAFKTAARIAMSDGMPQCSPVLLEPVVAVEIHVPSEATSRVNQIVSGHRGQLLGFDGREGWSGWDTVKAHMPESEMGSLIIELRSATAGVGTFVFKHDHMSELTGRQADQVVTNRKATLAA</sequence>
<protein>
    <submittedName>
        <fullName evidence="1">Elongation factor G</fullName>
    </submittedName>
</protein>
<name>A0ACC5R3Z3_9HYPH</name>
<keyword evidence="1" id="KW-0648">Protein biosynthesis</keyword>
<gene>
    <name evidence="1" type="ORF">JHL16_13535</name>
</gene>
<comment type="caution">
    <text evidence="1">The sequence shown here is derived from an EMBL/GenBank/DDBJ whole genome shotgun (WGS) entry which is preliminary data.</text>
</comment>
<evidence type="ECO:0000313" key="1">
    <source>
        <dbReference type="EMBL" id="MBK1867372.1"/>
    </source>
</evidence>